<feature type="transmembrane region" description="Helical" evidence="12">
    <location>
        <begin position="65"/>
        <end position="86"/>
    </location>
</feature>
<dbReference type="CDD" id="cd03250">
    <property type="entry name" value="ABCC_MRP_domain1"/>
    <property type="match status" value="1"/>
</dbReference>
<keyword evidence="4" id="KW-1003">Cell membrane</keyword>
<feature type="transmembrane region" description="Helical" evidence="12">
    <location>
        <begin position="130"/>
        <end position="151"/>
    </location>
</feature>
<comment type="similarity">
    <text evidence="2">Belongs to the ABC transporter superfamily. ABCC family. Conjugate transporter (TC 3.A.1.208) subfamily.</text>
</comment>
<feature type="transmembrane region" description="Helical" evidence="12">
    <location>
        <begin position="312"/>
        <end position="332"/>
    </location>
</feature>
<dbReference type="GO" id="GO:0005524">
    <property type="term" value="F:ATP binding"/>
    <property type="evidence" value="ECO:0007669"/>
    <property type="project" value="UniProtKB-KW"/>
</dbReference>
<feature type="compositionally biased region" description="Basic and acidic residues" evidence="11">
    <location>
        <begin position="854"/>
        <end position="868"/>
    </location>
</feature>
<keyword evidence="5 12" id="KW-0812">Transmembrane</keyword>
<evidence type="ECO:0000256" key="9">
    <source>
        <dbReference type="ARBA" id="ARBA00023136"/>
    </source>
</evidence>
<feature type="region of interest" description="Disordered" evidence="11">
    <location>
        <begin position="844"/>
        <end position="883"/>
    </location>
</feature>
<comment type="caution">
    <text evidence="15">The sequence shown here is derived from an EMBL/GenBank/DDBJ whole genome shotgun (WGS) entry which is preliminary data.</text>
</comment>
<feature type="transmembrane region" description="Helical" evidence="12">
    <location>
        <begin position="1129"/>
        <end position="1154"/>
    </location>
</feature>
<dbReference type="FunFam" id="1.20.1560.10:FF:000055">
    <property type="entry name" value="ABC multidrug transporter (Eurofung)"/>
    <property type="match status" value="1"/>
</dbReference>
<feature type="domain" description="ABC transporter" evidence="13">
    <location>
        <begin position="614"/>
        <end position="846"/>
    </location>
</feature>
<dbReference type="InterPro" id="IPR044726">
    <property type="entry name" value="ABCC_6TM_D2"/>
</dbReference>
<dbReference type="Proteomes" id="UP001175261">
    <property type="component" value="Unassembled WGS sequence"/>
</dbReference>
<feature type="transmembrane region" description="Helical" evidence="12">
    <location>
        <begin position="31"/>
        <end position="53"/>
    </location>
</feature>
<comment type="subcellular location">
    <subcellularLocation>
        <location evidence="1">Cell membrane</location>
        <topology evidence="1">Multi-pass membrane protein</topology>
    </subcellularLocation>
</comment>
<evidence type="ECO:0000256" key="6">
    <source>
        <dbReference type="ARBA" id="ARBA00022741"/>
    </source>
</evidence>
<feature type="transmembrane region" description="Helical" evidence="12">
    <location>
        <begin position="377"/>
        <end position="399"/>
    </location>
</feature>
<proteinExistence type="inferred from homology"/>
<dbReference type="PROSITE" id="PS00211">
    <property type="entry name" value="ABC_TRANSPORTER_1"/>
    <property type="match status" value="1"/>
</dbReference>
<dbReference type="InterPro" id="IPR003439">
    <property type="entry name" value="ABC_transporter-like_ATP-bd"/>
</dbReference>
<dbReference type="SUPFAM" id="SSF90123">
    <property type="entry name" value="ABC transporter transmembrane region"/>
    <property type="match status" value="2"/>
</dbReference>
<evidence type="ECO:0000313" key="16">
    <source>
        <dbReference type="Proteomes" id="UP001175261"/>
    </source>
</evidence>
<feature type="transmembrane region" description="Helical" evidence="12">
    <location>
        <begin position="1160"/>
        <end position="1180"/>
    </location>
</feature>
<dbReference type="Gene3D" id="1.20.1560.10">
    <property type="entry name" value="ABC transporter type 1, transmembrane domain"/>
    <property type="match status" value="2"/>
</dbReference>
<reference evidence="15" key="1">
    <citation type="submission" date="2022-10" db="EMBL/GenBank/DDBJ databases">
        <title>Determination and structural analysis of whole genome sequence of Sarocladium strictum F4-1.</title>
        <authorList>
            <person name="Hu L."/>
            <person name="Jiang Y."/>
        </authorList>
    </citation>
    <scope>NUCLEOTIDE SEQUENCE</scope>
    <source>
        <strain evidence="15">F4-1</strain>
    </source>
</reference>
<dbReference type="GO" id="GO:0140359">
    <property type="term" value="F:ABC-type transporter activity"/>
    <property type="evidence" value="ECO:0007669"/>
    <property type="project" value="InterPro"/>
</dbReference>
<evidence type="ECO:0000259" key="13">
    <source>
        <dbReference type="PROSITE" id="PS50893"/>
    </source>
</evidence>
<evidence type="ECO:0000256" key="1">
    <source>
        <dbReference type="ARBA" id="ARBA00004651"/>
    </source>
</evidence>
<keyword evidence="3" id="KW-0813">Transport</keyword>
<dbReference type="CDD" id="cd03244">
    <property type="entry name" value="ABCC_MRP_domain2"/>
    <property type="match status" value="1"/>
</dbReference>
<evidence type="ECO:0000256" key="10">
    <source>
        <dbReference type="ARBA" id="ARBA00023180"/>
    </source>
</evidence>
<sequence>MSCPTVGDQAFGPRVSTDCRSFDFTLQFEDVVFACVPSAIFVLLAPSRIAHLVRQPAAFPIHSRLFASKLIATTTLLALQSAYLALRCQNSSFQTPAFIAADLLALVATITLLVLSILNHQRSPRPGTLVSIYLSAVCILGVARVRTSWLISHAGPVPPIATAVLACTLVVLVLESVEAKKGLVQSDIRDYKYENLEQASGFWSRTCFMWLARTFYLGYSKVISLADLPELDSKMESRELHRDLTTAWDNYDHRSRHSLIKACLRAYLIPFLAPIIPRLCLTVFTFAQPFLINTTIKFVSNNSPDANYGRGLIGAWALVYLGIAISTSIYEYHNLRFATRLRGGLIALIYQEAVNTRDVDTGDITAIALMGTDVERIYSALSLFHMMWGSLLDIVIASWLLGLQLSLACLAPIVLVLAAIAAMSKVSVASTTAQKRWIEKIQERLRATTAMLGDMKSVKMLGLTDVMSTTIQRLRADEINTSTSFRKLLVATLVLSLGPVNLAPVVAFAVYAVISIYWRDETLLPAQAFASVALIGLLTSPAISFLQLLPMVVQSSACFDRIQDFCNYRPRDGPRDAQSGDLHSPSATDVILHPLTSSSGSNNSMGSWRQPCAFSFRGLSLGWKKDQAVLHDLTVDIPQNALTVVIGPVGSGKSSFLNAVLGEMLPMSNAAALALDSSLKNYQMAYCAQTPWLENDTIRRNILGAALYEQKWYEAVVSGCGLEPDLQALQKGDDAPVGSQGVTLSGGQKQRIALARAVYSRPKLIVLDDVFSGMDAHTANHVASCLFAANGLLHKQHATIIVATHSYRIMALADFVISLDNGRIREVGSPTAVAQSHGFLNSPGFNSQSEGAEDSQKPADLDSPEEQKAVPINDVDQEDQRHADLRRKNGEKAVYKYYLKNAGLRAVVLYLCSLVLWTFLSEFPTIWVKWWSEANAVKANTSVGYYLGIYAMFGVLGTLTLALAAWLALLDVISHTALKLHLDLLRTTLAATFRFLTKSDNGEILNRFSEDMQLLDMDLPFAMVNYTSTAATILAKIAILAVFSQYLGITLPVLAVVVYFLQRFYLQTSRQVRLLGIEAKAPLYTHFSETTSGSATIRVFGWQDHYQERNYQHIDLSQKPSYIQICIQAWLALALNLLVAVLAVILVCVVVTWHDRFSPGSVGVSLIMVIGFSEVLTHLIQSWTKLESSVGAVARVRRFVAETEREETALKGHLPRNWPHGGAITFSDVVASYGPDTEPILKGVSLSVQSGTHVAVCGRSGSGKSSLILSLLGMTELRQGTIEIDGVNVSTLVPSELRSCINVVPQDPFLMPGTIRFNIDPSSSVCDDADINTALERVGLWRHVQAQGGLGAEMDDKAWSAGQKQLLCMARAMLRRCQILILDEAMSSVDSETEAVMQDIVDNEFRGSTVLAIMHRLRHVSQYDQVALLSGGEVVEKGEPSVLIKGNGQFAELYKMNST</sequence>
<evidence type="ECO:0000256" key="4">
    <source>
        <dbReference type="ARBA" id="ARBA00022475"/>
    </source>
</evidence>
<gene>
    <name evidence="15" type="ORF">NLU13_2742</name>
</gene>
<dbReference type="GO" id="GO:0016887">
    <property type="term" value="F:ATP hydrolysis activity"/>
    <property type="evidence" value="ECO:0007669"/>
    <property type="project" value="InterPro"/>
</dbReference>
<keyword evidence="9 12" id="KW-0472">Membrane</keyword>
<dbReference type="CDD" id="cd18580">
    <property type="entry name" value="ABC_6TM_ABCC_D2"/>
    <property type="match status" value="1"/>
</dbReference>
<evidence type="ECO:0000313" key="15">
    <source>
        <dbReference type="EMBL" id="KAK0389167.1"/>
    </source>
</evidence>
<accession>A0AA39GKR7</accession>
<dbReference type="InterPro" id="IPR027417">
    <property type="entry name" value="P-loop_NTPase"/>
</dbReference>
<dbReference type="GO" id="GO:0005886">
    <property type="term" value="C:plasma membrane"/>
    <property type="evidence" value="ECO:0007669"/>
    <property type="project" value="UniProtKB-SubCell"/>
</dbReference>
<dbReference type="SUPFAM" id="SSF52540">
    <property type="entry name" value="P-loop containing nucleoside triphosphate hydrolases"/>
    <property type="match status" value="2"/>
</dbReference>
<keyword evidence="16" id="KW-1185">Reference proteome</keyword>
<evidence type="ECO:0000256" key="12">
    <source>
        <dbReference type="SAM" id="Phobius"/>
    </source>
</evidence>
<dbReference type="Gene3D" id="3.40.50.300">
    <property type="entry name" value="P-loop containing nucleotide triphosphate hydrolases"/>
    <property type="match status" value="2"/>
</dbReference>
<feature type="transmembrane region" description="Helical" evidence="12">
    <location>
        <begin position="405"/>
        <end position="426"/>
    </location>
</feature>
<dbReference type="PANTHER" id="PTHR24223:SF404">
    <property type="entry name" value="ABC MULTIDRUG TRANSPORTER (EUROFUNG)-RELATED"/>
    <property type="match status" value="1"/>
</dbReference>
<evidence type="ECO:0000256" key="3">
    <source>
        <dbReference type="ARBA" id="ARBA00022448"/>
    </source>
</evidence>
<evidence type="ECO:0000256" key="5">
    <source>
        <dbReference type="ARBA" id="ARBA00022692"/>
    </source>
</evidence>
<feature type="transmembrane region" description="Helical" evidence="12">
    <location>
        <begin position="1049"/>
        <end position="1066"/>
    </location>
</feature>
<dbReference type="InterPro" id="IPR056227">
    <property type="entry name" value="TMD0_ABC"/>
</dbReference>
<organism evidence="15 16">
    <name type="scientific">Sarocladium strictum</name>
    <name type="common">Black bundle disease fungus</name>
    <name type="synonym">Acremonium strictum</name>
    <dbReference type="NCBI Taxonomy" id="5046"/>
    <lineage>
        <taxon>Eukaryota</taxon>
        <taxon>Fungi</taxon>
        <taxon>Dikarya</taxon>
        <taxon>Ascomycota</taxon>
        <taxon>Pezizomycotina</taxon>
        <taxon>Sordariomycetes</taxon>
        <taxon>Hypocreomycetidae</taxon>
        <taxon>Hypocreales</taxon>
        <taxon>Sarocladiaceae</taxon>
        <taxon>Sarocladium</taxon>
    </lineage>
</organism>
<evidence type="ECO:0000256" key="11">
    <source>
        <dbReference type="SAM" id="MobiDB-lite"/>
    </source>
</evidence>
<feature type="domain" description="ABC transporter" evidence="13">
    <location>
        <begin position="1224"/>
        <end position="1456"/>
    </location>
</feature>
<keyword evidence="10" id="KW-0325">Glycoprotein</keyword>
<feature type="domain" description="ABC transmembrane type-1" evidence="14">
    <location>
        <begin position="279"/>
        <end position="554"/>
    </location>
</feature>
<feature type="transmembrane region" description="Helical" evidence="12">
    <location>
        <begin position="524"/>
        <end position="546"/>
    </location>
</feature>
<name>A0AA39GKR7_SARSR</name>
<protein>
    <recommendedName>
        <fullName evidence="17">ABC transporter</fullName>
    </recommendedName>
</protein>
<dbReference type="CDD" id="cd18579">
    <property type="entry name" value="ABC_6TM_ABCC_D1"/>
    <property type="match status" value="1"/>
</dbReference>
<dbReference type="PROSITE" id="PS50893">
    <property type="entry name" value="ABC_TRANSPORTER_2"/>
    <property type="match status" value="2"/>
</dbReference>
<dbReference type="InterPro" id="IPR011527">
    <property type="entry name" value="ABC1_TM_dom"/>
</dbReference>
<dbReference type="Pfam" id="PF24357">
    <property type="entry name" value="TMD0_ABC"/>
    <property type="match status" value="1"/>
</dbReference>
<dbReference type="EMBL" id="JAPDFR010000002">
    <property type="protein sequence ID" value="KAK0389167.1"/>
    <property type="molecule type" value="Genomic_DNA"/>
</dbReference>
<feature type="transmembrane region" description="Helical" evidence="12">
    <location>
        <begin position="157"/>
        <end position="174"/>
    </location>
</feature>
<dbReference type="FunFam" id="3.40.50.300:FF:002145">
    <property type="entry name" value="ABC transporter (MsbA subfamily)"/>
    <property type="match status" value="1"/>
</dbReference>
<evidence type="ECO:0008006" key="17">
    <source>
        <dbReference type="Google" id="ProtNLM"/>
    </source>
</evidence>
<evidence type="ECO:0000256" key="7">
    <source>
        <dbReference type="ARBA" id="ARBA00022840"/>
    </source>
</evidence>
<evidence type="ECO:0000259" key="14">
    <source>
        <dbReference type="PROSITE" id="PS50929"/>
    </source>
</evidence>
<dbReference type="InterPro" id="IPR050173">
    <property type="entry name" value="ABC_transporter_C-like"/>
</dbReference>
<evidence type="ECO:0000256" key="8">
    <source>
        <dbReference type="ARBA" id="ARBA00022989"/>
    </source>
</evidence>
<dbReference type="SMART" id="SM00382">
    <property type="entry name" value="AAA"/>
    <property type="match status" value="2"/>
</dbReference>
<feature type="transmembrane region" description="Helical" evidence="12">
    <location>
        <begin position="266"/>
        <end position="292"/>
    </location>
</feature>
<dbReference type="Pfam" id="PF00005">
    <property type="entry name" value="ABC_tran"/>
    <property type="match status" value="2"/>
</dbReference>
<dbReference type="FunFam" id="1.20.1560.10:FF:000066">
    <property type="entry name" value="ABC multidrug transporter (Eurofung)"/>
    <property type="match status" value="1"/>
</dbReference>
<dbReference type="PANTHER" id="PTHR24223">
    <property type="entry name" value="ATP-BINDING CASSETTE SUB-FAMILY C"/>
    <property type="match status" value="1"/>
</dbReference>
<dbReference type="PROSITE" id="PS50929">
    <property type="entry name" value="ABC_TM1F"/>
    <property type="match status" value="2"/>
</dbReference>
<feature type="transmembrane region" description="Helical" evidence="12">
    <location>
        <begin position="906"/>
        <end position="927"/>
    </location>
</feature>
<feature type="transmembrane region" description="Helical" evidence="12">
    <location>
        <begin position="947"/>
        <end position="970"/>
    </location>
</feature>
<keyword evidence="6" id="KW-0547">Nucleotide-binding</keyword>
<dbReference type="InterPro" id="IPR017871">
    <property type="entry name" value="ABC_transporter-like_CS"/>
</dbReference>
<dbReference type="InterPro" id="IPR036640">
    <property type="entry name" value="ABC1_TM_sf"/>
</dbReference>
<dbReference type="InterPro" id="IPR044746">
    <property type="entry name" value="ABCC_6TM_D1"/>
</dbReference>
<dbReference type="InterPro" id="IPR003593">
    <property type="entry name" value="AAA+_ATPase"/>
</dbReference>
<feature type="transmembrane region" description="Helical" evidence="12">
    <location>
        <begin position="488"/>
        <end position="518"/>
    </location>
</feature>
<keyword evidence="7" id="KW-0067">ATP-binding</keyword>
<feature type="transmembrane region" description="Helical" evidence="12">
    <location>
        <begin position="98"/>
        <end position="118"/>
    </location>
</feature>
<evidence type="ECO:0000256" key="2">
    <source>
        <dbReference type="ARBA" id="ARBA00009726"/>
    </source>
</evidence>
<dbReference type="Pfam" id="PF00664">
    <property type="entry name" value="ABC_membrane"/>
    <property type="match status" value="2"/>
</dbReference>
<keyword evidence="8 12" id="KW-1133">Transmembrane helix</keyword>
<feature type="domain" description="ABC transmembrane type-1" evidence="14">
    <location>
        <begin position="908"/>
        <end position="1188"/>
    </location>
</feature>